<feature type="domain" description="Thioredoxin" evidence="1">
    <location>
        <begin position="9"/>
        <end position="162"/>
    </location>
</feature>
<dbReference type="Pfam" id="PF00578">
    <property type="entry name" value="AhpC-TSA"/>
    <property type="match status" value="1"/>
</dbReference>
<dbReference type="InterPro" id="IPR000866">
    <property type="entry name" value="AhpC/TSA"/>
</dbReference>
<protein>
    <recommendedName>
        <fullName evidence="1">Thioredoxin domain-containing protein</fullName>
    </recommendedName>
</protein>
<dbReference type="InterPro" id="IPR036249">
    <property type="entry name" value="Thioredoxin-like_sf"/>
</dbReference>
<reference evidence="2" key="1">
    <citation type="submission" date="2020-02" db="EMBL/GenBank/DDBJ databases">
        <authorList>
            <person name="Meier V. D."/>
        </authorList>
    </citation>
    <scope>NUCLEOTIDE SEQUENCE</scope>
    <source>
        <strain evidence="2">AVDCRST_MAG67</strain>
    </source>
</reference>
<dbReference type="GO" id="GO:0016209">
    <property type="term" value="F:antioxidant activity"/>
    <property type="evidence" value="ECO:0007669"/>
    <property type="project" value="InterPro"/>
</dbReference>
<sequence>MSEAVSERLVAGRRFPDLDLPDHTGRARRLSELAGGDPLALLFSRGWWCPKEQRHLREVTALQDEFEVAYARIVVVSIDSSEVQAAFRAGLGARFTFLSDPDRVWLDRLGLLEERDTLHRPYRPTAFTLRPDLVIHAAYDGYWYWGRPTVEDLRRDMRAISRDVRADFRVYE</sequence>
<dbReference type="AlphaFoldDB" id="A0A6J4TII5"/>
<dbReference type="PROSITE" id="PS51352">
    <property type="entry name" value="THIOREDOXIN_2"/>
    <property type="match status" value="1"/>
</dbReference>
<organism evidence="2">
    <name type="scientific">uncultured Solirubrobacteraceae bacterium</name>
    <dbReference type="NCBI Taxonomy" id="1162706"/>
    <lineage>
        <taxon>Bacteria</taxon>
        <taxon>Bacillati</taxon>
        <taxon>Actinomycetota</taxon>
        <taxon>Thermoleophilia</taxon>
        <taxon>Solirubrobacterales</taxon>
        <taxon>Solirubrobacteraceae</taxon>
        <taxon>environmental samples</taxon>
    </lineage>
</organism>
<evidence type="ECO:0000259" key="1">
    <source>
        <dbReference type="PROSITE" id="PS51352"/>
    </source>
</evidence>
<proteinExistence type="predicted"/>
<gene>
    <name evidence="2" type="ORF">AVDCRST_MAG67-3867</name>
</gene>
<evidence type="ECO:0000313" key="2">
    <source>
        <dbReference type="EMBL" id="CAA9523460.1"/>
    </source>
</evidence>
<name>A0A6J4TII5_9ACTN</name>
<dbReference type="InterPro" id="IPR013766">
    <property type="entry name" value="Thioredoxin_domain"/>
</dbReference>
<dbReference type="GO" id="GO:0016491">
    <property type="term" value="F:oxidoreductase activity"/>
    <property type="evidence" value="ECO:0007669"/>
    <property type="project" value="InterPro"/>
</dbReference>
<dbReference type="SUPFAM" id="SSF52833">
    <property type="entry name" value="Thioredoxin-like"/>
    <property type="match status" value="1"/>
</dbReference>
<dbReference type="EMBL" id="CADCVQ010000148">
    <property type="protein sequence ID" value="CAA9523460.1"/>
    <property type="molecule type" value="Genomic_DNA"/>
</dbReference>
<dbReference type="Gene3D" id="3.40.30.10">
    <property type="entry name" value="Glutaredoxin"/>
    <property type="match status" value="1"/>
</dbReference>
<accession>A0A6J4TII5</accession>